<comment type="subcellular location">
    <subcellularLocation>
        <location evidence="2">Cytoplasm</location>
    </subcellularLocation>
    <subcellularLocation>
        <location evidence="1">Plastid</location>
        <location evidence="1">Chloroplast</location>
    </subcellularLocation>
</comment>
<dbReference type="InterPro" id="IPR009001">
    <property type="entry name" value="Transl_elong_EF1A/Init_IF2_C"/>
</dbReference>
<dbReference type="SUPFAM" id="SSF50465">
    <property type="entry name" value="EF-Tu/eEF-1alpha/eIF2-gamma C-terminal domain"/>
    <property type="match status" value="1"/>
</dbReference>
<proteinExistence type="inferred from homology"/>
<dbReference type="Pfam" id="PF22594">
    <property type="entry name" value="GTP-eEF1A_C"/>
    <property type="match status" value="1"/>
</dbReference>
<sequence length="604" mass="67358">MQKERHTEYFRIKKKMNPNASTWTPNAGAATWTPGGVSAPAPAPAPTPAPAPKQSESAVSDVDENDPLWKIVIKIAEGDRDKALRMINDPDCLTAYPEIEELLAKMEDEPMEDSTEELAKAVEEKMTIEDAPAPAPKKPEPEPEEEEDEDMEEVDDVVDGDPREHLNLVFIGHVDAGKSTLSGNILYITDNVDKRTIERYEREAKERNRESWFLAYIMDTDEKEREKGKTVEVGRALFNTEKKRYTIMDAPGHKNYVPDMIKGASQADIAVLVISARKGEFEAGFDRSGQTREHAMLAKTLGVSYLVVVVNKMDDPSVNWNKARFDECVTKTRPFLKSCGFVIKREVKFLPISGLSGANIVNPVDEKDCPWWSKCVANGDNNTTESTLIGLLDTLEMKGRDPKAPLRLPVLERYNDRGTIAMGKVESGIVRVGQKVTVMPTRNVYKVTEVYAGEEPLKSARPGENVLVKLNQCGVEDVQKGYVICTQPACRAVTKMICHIGLMDMPDNCKIFTAGFECMFHTHTVEEECTVVKIFETTNRKGQVNKNAAFANVGMKVVCMIETERSVPVETYDHEPSMGRLTLRTEGKTIAIGKITKLPPKKDD</sequence>
<protein>
    <submittedName>
        <fullName evidence="9">Peptide chain release factor subunit 3</fullName>
    </submittedName>
</protein>
<evidence type="ECO:0000313" key="9">
    <source>
        <dbReference type="EMBL" id="GFH54859.1"/>
    </source>
</evidence>
<accession>A0AAD3H9G2</accession>
<keyword evidence="10" id="KW-1185">Reference proteome</keyword>
<gene>
    <name evidence="9" type="ORF">CTEN210_11335</name>
</gene>
<keyword evidence="4" id="KW-0963">Cytoplasm</keyword>
<dbReference type="PROSITE" id="PS51722">
    <property type="entry name" value="G_TR_2"/>
    <property type="match status" value="1"/>
</dbReference>
<dbReference type="InterPro" id="IPR050100">
    <property type="entry name" value="TRAFAC_GTPase_members"/>
</dbReference>
<feature type="region of interest" description="Disordered" evidence="7">
    <location>
        <begin position="1"/>
        <end position="65"/>
    </location>
</feature>
<feature type="compositionally biased region" description="Basic and acidic residues" evidence="7">
    <location>
        <begin position="1"/>
        <end position="11"/>
    </location>
</feature>
<dbReference type="PANTHER" id="PTHR23115">
    <property type="entry name" value="TRANSLATION FACTOR"/>
    <property type="match status" value="1"/>
</dbReference>
<dbReference type="InterPro" id="IPR004161">
    <property type="entry name" value="EFTu-like_2"/>
</dbReference>
<comment type="caution">
    <text evidence="9">The sequence shown here is derived from an EMBL/GenBank/DDBJ whole genome shotgun (WGS) entry which is preliminary data.</text>
</comment>
<feature type="region of interest" description="Disordered" evidence="7">
    <location>
        <begin position="127"/>
        <end position="153"/>
    </location>
</feature>
<dbReference type="InterPro" id="IPR031157">
    <property type="entry name" value="G_TR_CS"/>
</dbReference>
<name>A0AAD3H9G2_9STRA</name>
<evidence type="ECO:0000259" key="8">
    <source>
        <dbReference type="PROSITE" id="PS51722"/>
    </source>
</evidence>
<dbReference type="Pfam" id="PF00009">
    <property type="entry name" value="GTP_EFTU"/>
    <property type="match status" value="1"/>
</dbReference>
<comment type="similarity">
    <text evidence="3">Belongs to the TRAFAC class translation factor GTPase superfamily. Classic translation factor GTPase family. EF-Tu/EF-1A subfamily.</text>
</comment>
<dbReference type="EMBL" id="BLLK01000047">
    <property type="protein sequence ID" value="GFH54859.1"/>
    <property type="molecule type" value="Genomic_DNA"/>
</dbReference>
<reference evidence="9 10" key="1">
    <citation type="journal article" date="2021" name="Sci. Rep.">
        <title>The genome of the diatom Chaetoceros tenuissimus carries an ancient integrated fragment of an extant virus.</title>
        <authorList>
            <person name="Hongo Y."/>
            <person name="Kimura K."/>
            <person name="Takaki Y."/>
            <person name="Yoshida Y."/>
            <person name="Baba S."/>
            <person name="Kobayashi G."/>
            <person name="Nagasaki K."/>
            <person name="Hano T."/>
            <person name="Tomaru Y."/>
        </authorList>
    </citation>
    <scope>NUCLEOTIDE SEQUENCE [LARGE SCALE GENOMIC DNA]</scope>
    <source>
        <strain evidence="9 10">NIES-3715</strain>
    </source>
</reference>
<dbReference type="InterPro" id="IPR009000">
    <property type="entry name" value="Transl_B-barrel_sf"/>
</dbReference>
<evidence type="ECO:0000313" key="10">
    <source>
        <dbReference type="Proteomes" id="UP001054902"/>
    </source>
</evidence>
<dbReference type="FunFam" id="2.40.30.10:FF:000020">
    <property type="entry name" value="Translation elongation factor EF-1"/>
    <property type="match status" value="1"/>
</dbReference>
<evidence type="ECO:0000256" key="3">
    <source>
        <dbReference type="ARBA" id="ARBA00007249"/>
    </source>
</evidence>
<evidence type="ECO:0000256" key="1">
    <source>
        <dbReference type="ARBA" id="ARBA00004229"/>
    </source>
</evidence>
<evidence type="ECO:0000256" key="4">
    <source>
        <dbReference type="ARBA" id="ARBA00022490"/>
    </source>
</evidence>
<dbReference type="CDD" id="cd03704">
    <property type="entry name" value="eRF3_C_III"/>
    <property type="match status" value="1"/>
</dbReference>
<dbReference type="GO" id="GO:0009507">
    <property type="term" value="C:chloroplast"/>
    <property type="evidence" value="ECO:0007669"/>
    <property type="project" value="UniProtKB-SubCell"/>
</dbReference>
<feature type="compositionally biased region" description="Acidic residues" evidence="7">
    <location>
        <begin position="142"/>
        <end position="153"/>
    </location>
</feature>
<dbReference type="Proteomes" id="UP001054902">
    <property type="component" value="Unassembled WGS sequence"/>
</dbReference>
<evidence type="ECO:0000256" key="6">
    <source>
        <dbReference type="ARBA" id="ARBA00023134"/>
    </source>
</evidence>
<dbReference type="Pfam" id="PF03144">
    <property type="entry name" value="GTP_EFTU_D2"/>
    <property type="match status" value="1"/>
</dbReference>
<dbReference type="CDD" id="cd04089">
    <property type="entry name" value="eRF3_II"/>
    <property type="match status" value="1"/>
</dbReference>
<dbReference type="FunFam" id="3.40.50.300:FF:001202">
    <property type="entry name" value="Translation elongation factor EF-1 subunit alpha"/>
    <property type="match status" value="1"/>
</dbReference>
<feature type="compositionally biased region" description="Pro residues" evidence="7">
    <location>
        <begin position="41"/>
        <end position="51"/>
    </location>
</feature>
<dbReference type="Gene3D" id="3.40.50.300">
    <property type="entry name" value="P-loop containing nucleotide triphosphate hydrolases"/>
    <property type="match status" value="1"/>
</dbReference>
<evidence type="ECO:0000256" key="2">
    <source>
        <dbReference type="ARBA" id="ARBA00004496"/>
    </source>
</evidence>
<dbReference type="SUPFAM" id="SSF50447">
    <property type="entry name" value="Translation proteins"/>
    <property type="match status" value="1"/>
</dbReference>
<feature type="domain" description="Tr-type G" evidence="8">
    <location>
        <begin position="163"/>
        <end position="406"/>
    </location>
</feature>
<dbReference type="AlphaFoldDB" id="A0AAD3H9G2"/>
<dbReference type="GO" id="GO:0003924">
    <property type="term" value="F:GTPase activity"/>
    <property type="evidence" value="ECO:0007669"/>
    <property type="project" value="InterPro"/>
</dbReference>
<evidence type="ECO:0000256" key="7">
    <source>
        <dbReference type="SAM" id="MobiDB-lite"/>
    </source>
</evidence>
<dbReference type="SUPFAM" id="SSF52540">
    <property type="entry name" value="P-loop containing nucleoside triphosphate hydrolases"/>
    <property type="match status" value="1"/>
</dbReference>
<dbReference type="Gene3D" id="2.40.30.10">
    <property type="entry name" value="Translation factors"/>
    <property type="match status" value="2"/>
</dbReference>
<dbReference type="InterPro" id="IPR027417">
    <property type="entry name" value="P-loop_NTPase"/>
</dbReference>
<organism evidence="9 10">
    <name type="scientific">Chaetoceros tenuissimus</name>
    <dbReference type="NCBI Taxonomy" id="426638"/>
    <lineage>
        <taxon>Eukaryota</taxon>
        <taxon>Sar</taxon>
        <taxon>Stramenopiles</taxon>
        <taxon>Ochrophyta</taxon>
        <taxon>Bacillariophyta</taxon>
        <taxon>Coscinodiscophyceae</taxon>
        <taxon>Chaetocerotophycidae</taxon>
        <taxon>Chaetocerotales</taxon>
        <taxon>Chaetocerotaceae</taxon>
        <taxon>Chaetoceros</taxon>
    </lineage>
</organism>
<keyword evidence="5" id="KW-0547">Nucleotide-binding</keyword>
<dbReference type="PRINTS" id="PR00315">
    <property type="entry name" value="ELONGATNFCT"/>
</dbReference>
<dbReference type="GO" id="GO:0005525">
    <property type="term" value="F:GTP binding"/>
    <property type="evidence" value="ECO:0007669"/>
    <property type="project" value="UniProtKB-KW"/>
</dbReference>
<evidence type="ECO:0000256" key="5">
    <source>
        <dbReference type="ARBA" id="ARBA00022741"/>
    </source>
</evidence>
<dbReference type="CDD" id="cd01883">
    <property type="entry name" value="EF1_alpha"/>
    <property type="match status" value="1"/>
</dbReference>
<keyword evidence="6" id="KW-0342">GTP-binding</keyword>
<dbReference type="InterPro" id="IPR000795">
    <property type="entry name" value="T_Tr_GTP-bd_dom"/>
</dbReference>
<dbReference type="PROSITE" id="PS00301">
    <property type="entry name" value="G_TR_1"/>
    <property type="match status" value="1"/>
</dbReference>
<dbReference type="InterPro" id="IPR054696">
    <property type="entry name" value="GTP-eEF1A_C"/>
</dbReference>